<dbReference type="EMBL" id="HBUF01531493">
    <property type="protein sequence ID" value="CAG6751947.1"/>
    <property type="molecule type" value="Transcribed_RNA"/>
</dbReference>
<dbReference type="EMBL" id="HBUF01531490">
    <property type="protein sequence ID" value="CAG6751942.1"/>
    <property type="molecule type" value="Transcribed_RNA"/>
</dbReference>
<sequence length="105" mass="13037">MIIVFLKNAKYLYTNLEFDYCSTLWFCFKHRSINQSLFLLSFSFLFSLMYFYLLYKSFCTYIHMTFMYLQFVFNLLYFFNNYLSFTIVNFINYLYCVPYIGMNPF</sequence>
<evidence type="ECO:0000313" key="2">
    <source>
        <dbReference type="EMBL" id="CAG6751947.1"/>
    </source>
</evidence>
<keyword evidence="1" id="KW-0472">Membrane</keyword>
<organism evidence="2">
    <name type="scientific">Cacopsylla melanoneura</name>
    <dbReference type="NCBI Taxonomy" id="428564"/>
    <lineage>
        <taxon>Eukaryota</taxon>
        <taxon>Metazoa</taxon>
        <taxon>Ecdysozoa</taxon>
        <taxon>Arthropoda</taxon>
        <taxon>Hexapoda</taxon>
        <taxon>Insecta</taxon>
        <taxon>Pterygota</taxon>
        <taxon>Neoptera</taxon>
        <taxon>Paraneoptera</taxon>
        <taxon>Hemiptera</taxon>
        <taxon>Sternorrhyncha</taxon>
        <taxon>Psylloidea</taxon>
        <taxon>Psyllidae</taxon>
        <taxon>Psyllinae</taxon>
        <taxon>Cacopsylla</taxon>
    </lineage>
</organism>
<reference evidence="2" key="1">
    <citation type="submission" date="2021-05" db="EMBL/GenBank/DDBJ databases">
        <authorList>
            <person name="Alioto T."/>
            <person name="Alioto T."/>
            <person name="Gomez Garrido J."/>
        </authorList>
    </citation>
    <scope>NUCLEOTIDE SEQUENCE</scope>
</reference>
<dbReference type="EMBL" id="HBUF01531492">
    <property type="protein sequence ID" value="CAG6751945.1"/>
    <property type="molecule type" value="Transcribed_RNA"/>
</dbReference>
<feature type="transmembrane region" description="Helical" evidence="1">
    <location>
        <begin position="37"/>
        <end position="55"/>
    </location>
</feature>
<evidence type="ECO:0000256" key="1">
    <source>
        <dbReference type="SAM" id="Phobius"/>
    </source>
</evidence>
<keyword evidence="1" id="KW-0812">Transmembrane</keyword>
<keyword evidence="1" id="KW-1133">Transmembrane helix</keyword>
<dbReference type="AlphaFoldDB" id="A0A8D9EFV2"/>
<proteinExistence type="predicted"/>
<protein>
    <submittedName>
        <fullName evidence="2">Uncharacterized protein</fullName>
    </submittedName>
</protein>
<accession>A0A8D9EFV2</accession>
<name>A0A8D9EFV2_9HEMI</name>